<name>F1T4L2_9ACTN</name>
<accession>F1T4L2</accession>
<keyword evidence="4" id="KW-0808">Transferase</keyword>
<dbReference type="Pfam" id="PF19420">
    <property type="entry name" value="DDAH_eukar"/>
    <property type="match status" value="1"/>
</dbReference>
<dbReference type="eggNOG" id="COG1834">
    <property type="taxonomic scope" value="Bacteria"/>
</dbReference>
<dbReference type="Gene3D" id="3.75.10.10">
    <property type="entry name" value="L-arginine/glycine Amidinotransferase, Chain A"/>
    <property type="match status" value="1"/>
</dbReference>
<dbReference type="SUPFAM" id="SSF55909">
    <property type="entry name" value="Pentein"/>
    <property type="match status" value="1"/>
</dbReference>
<comment type="similarity">
    <text evidence="1">Belongs to the DDAH family.</text>
</comment>
<reference evidence="4 5" key="1">
    <citation type="submission" date="2011-02" db="EMBL/GenBank/DDBJ databases">
        <authorList>
            <person name="Muzny D."/>
            <person name="Qin X."/>
            <person name="Buhay C."/>
            <person name="Dugan-Rocha S."/>
            <person name="Ding Y."/>
            <person name="Chen G."/>
            <person name="Hawes A."/>
            <person name="Holder M."/>
            <person name="Jhangiani S."/>
            <person name="Johnson A."/>
            <person name="Khan Z."/>
            <person name="Li Z."/>
            <person name="Liu W."/>
            <person name="Liu X."/>
            <person name="Perez L."/>
            <person name="Shen H."/>
            <person name="Wang Q."/>
            <person name="Watt J."/>
            <person name="Xi L."/>
            <person name="Xin Y."/>
            <person name="Zhou J."/>
            <person name="Deng J."/>
            <person name="Jiang H."/>
            <person name="Liu Y."/>
            <person name="Qu J."/>
            <person name="Song X.-Z."/>
            <person name="Zhang L."/>
            <person name="Villasana D."/>
            <person name="Johnson A."/>
            <person name="Liu J."/>
            <person name="Liyanage D."/>
            <person name="Lorensuhewa L."/>
            <person name="Robinson T."/>
            <person name="Song A."/>
            <person name="Song B.-B."/>
            <person name="Dinh H."/>
            <person name="Thornton R."/>
            <person name="Coyle M."/>
            <person name="Francisco L."/>
            <person name="Jackson L."/>
            <person name="Javaid M."/>
            <person name="Korchina V."/>
            <person name="Kovar C."/>
            <person name="Mata R."/>
            <person name="Mathew T."/>
            <person name="Ngo R."/>
            <person name="Nguyen L."/>
            <person name="Nguyen N."/>
            <person name="Okwuonu G."/>
            <person name="Ongeri F."/>
            <person name="Pham C."/>
            <person name="Simmons D."/>
            <person name="Wilczek-Boney K."/>
            <person name="Hale W."/>
            <person name="Jakkamsetti A."/>
            <person name="Pham P."/>
            <person name="Ruth R."/>
            <person name="San Lucas F."/>
            <person name="Warren J."/>
            <person name="Zhang J."/>
            <person name="Zhao Z."/>
            <person name="Zhou C."/>
            <person name="Zhu D."/>
            <person name="Lee S."/>
            <person name="Bess C."/>
            <person name="Blankenburg K."/>
            <person name="Forbes L."/>
            <person name="Fu Q."/>
            <person name="Gubbala S."/>
            <person name="Hirani K."/>
            <person name="Jayaseelan J.C."/>
            <person name="Lara F."/>
            <person name="Munidasa M."/>
            <person name="Palculict T."/>
            <person name="Patil S."/>
            <person name="Pu L.-L."/>
            <person name="Saada N."/>
            <person name="Tang L."/>
            <person name="Weissenberger G."/>
            <person name="Zhu Y."/>
            <person name="Hemphill L."/>
            <person name="Shang Y."/>
            <person name="Youmans B."/>
            <person name="Ayvaz T."/>
            <person name="Ross M."/>
            <person name="Santibanez J."/>
            <person name="Aqrawi P."/>
            <person name="Gross S."/>
            <person name="Joshi V."/>
            <person name="Fowler G."/>
            <person name="Nazareth L."/>
            <person name="Reid J."/>
            <person name="Worley K."/>
            <person name="Petrosino J."/>
            <person name="Highlander S."/>
            <person name="Gibbs R."/>
        </authorList>
    </citation>
    <scope>NUCLEOTIDE SEQUENCE [LARGE SCALE GENOMIC DNA]</scope>
    <source>
        <strain evidence="4 5">DSM 15829</strain>
    </source>
</reference>
<dbReference type="GO" id="GO:0016403">
    <property type="term" value="F:dimethylargininase activity"/>
    <property type="evidence" value="ECO:0007669"/>
    <property type="project" value="TreeGrafter"/>
</dbReference>
<dbReference type="Proteomes" id="UP000005947">
    <property type="component" value="Unassembled WGS sequence"/>
</dbReference>
<dbReference type="GO" id="GO:0000052">
    <property type="term" value="P:citrulline metabolic process"/>
    <property type="evidence" value="ECO:0007669"/>
    <property type="project" value="TreeGrafter"/>
</dbReference>
<dbReference type="PANTHER" id="PTHR12737">
    <property type="entry name" value="DIMETHYLARGININE DIMETHYLAMINOHYDROLASE"/>
    <property type="match status" value="1"/>
</dbReference>
<dbReference type="GO" id="GO:0016597">
    <property type="term" value="F:amino acid binding"/>
    <property type="evidence" value="ECO:0007669"/>
    <property type="project" value="TreeGrafter"/>
</dbReference>
<dbReference type="GO" id="GO:0016740">
    <property type="term" value="F:transferase activity"/>
    <property type="evidence" value="ECO:0007669"/>
    <property type="project" value="UniProtKB-KW"/>
</dbReference>
<dbReference type="PANTHER" id="PTHR12737:SF9">
    <property type="entry name" value="DIMETHYLARGININASE"/>
    <property type="match status" value="1"/>
</dbReference>
<evidence type="ECO:0000256" key="1">
    <source>
        <dbReference type="ARBA" id="ARBA00008532"/>
    </source>
</evidence>
<sequence length="280" mass="31061">MHICISSVASKTCQQLYEKGYVMAKFTHVIVRRPAKSMVDGITSAPELGKPNWELAMAQHTNYIDALLKCGVDVTVLPALEEYPDSCFVEDPCVITSKGAIVTNPGAPSRNGEKNEIEPVLKRFFDDDHIKHIQAPGTIDGGDVMMVGDHFYVGKSARTNEEGIRQFIQILNSWGLSGSEVPLEHVLHLKTGVNYLEDNNMLVSGEFVDKEDFKDYNRIQIPENEAYAANCIWMNGTVIVPEGYPNVLKAVQDAGYKTIVVDTSEYRKLDGGLSCLSLRF</sequence>
<feature type="active site" description="Proton donor" evidence="3">
    <location>
        <position position="188"/>
    </location>
</feature>
<dbReference type="GO" id="GO:0045429">
    <property type="term" value="P:positive regulation of nitric oxide biosynthetic process"/>
    <property type="evidence" value="ECO:0007669"/>
    <property type="project" value="TreeGrafter"/>
</dbReference>
<comment type="caution">
    <text evidence="4">The sequence shown here is derived from an EMBL/GenBank/DDBJ whole genome shotgun (WGS) entry which is preliminary data.</text>
</comment>
<dbReference type="GO" id="GO:0006525">
    <property type="term" value="P:arginine metabolic process"/>
    <property type="evidence" value="ECO:0007669"/>
    <property type="project" value="TreeGrafter"/>
</dbReference>
<gene>
    <name evidence="4" type="ORF">HMPREF0091_10603</name>
</gene>
<evidence type="ECO:0000313" key="5">
    <source>
        <dbReference type="Proteomes" id="UP000005947"/>
    </source>
</evidence>
<protein>
    <submittedName>
        <fullName evidence="4">Amidinotransferase</fullName>
    </submittedName>
</protein>
<feature type="active site" description="Nucleophile" evidence="3">
    <location>
        <position position="275"/>
    </location>
</feature>
<proteinExistence type="inferred from homology"/>
<dbReference type="AlphaFoldDB" id="F1T4L2"/>
<organism evidence="4 5">
    <name type="scientific">Fannyhessea vaginae DSM 15829</name>
    <dbReference type="NCBI Taxonomy" id="525256"/>
    <lineage>
        <taxon>Bacteria</taxon>
        <taxon>Bacillati</taxon>
        <taxon>Actinomycetota</taxon>
        <taxon>Coriobacteriia</taxon>
        <taxon>Coriobacteriales</taxon>
        <taxon>Atopobiaceae</taxon>
        <taxon>Fannyhessea</taxon>
    </lineage>
</organism>
<keyword evidence="5" id="KW-1185">Reference proteome</keyword>
<evidence type="ECO:0000256" key="3">
    <source>
        <dbReference type="PIRSR" id="PIRSR633199-1"/>
    </source>
</evidence>
<evidence type="ECO:0000256" key="2">
    <source>
        <dbReference type="ARBA" id="ARBA00022801"/>
    </source>
</evidence>
<evidence type="ECO:0000313" key="4">
    <source>
        <dbReference type="EMBL" id="EGF23656.1"/>
    </source>
</evidence>
<dbReference type="InterPro" id="IPR033199">
    <property type="entry name" value="DDAH-like"/>
</dbReference>
<keyword evidence="2" id="KW-0378">Hydrolase</keyword>
<dbReference type="EMBL" id="ACGK02000001">
    <property type="protein sequence ID" value="EGF23656.1"/>
    <property type="molecule type" value="Genomic_DNA"/>
</dbReference>